<dbReference type="InterPro" id="IPR050576">
    <property type="entry name" value="Cilia_flagella_integrity"/>
</dbReference>
<reference evidence="6" key="2">
    <citation type="submission" date="2025-08" db="UniProtKB">
        <authorList>
            <consortium name="Ensembl"/>
        </authorList>
    </citation>
    <scope>IDENTIFICATION</scope>
</reference>
<dbReference type="Ensembl" id="ENSCSET00000002166.1">
    <property type="protein sequence ID" value="ENSCSEP00000002129.1"/>
    <property type="gene ID" value="ENSCSEG00000001436.1"/>
</dbReference>
<name>A0A3P8UJV4_CYNSE</name>
<keyword evidence="7" id="KW-1185">Reference proteome</keyword>
<evidence type="ECO:0000256" key="3">
    <source>
        <dbReference type="ARBA" id="ARBA00022737"/>
    </source>
</evidence>
<reference evidence="6" key="3">
    <citation type="submission" date="2025-09" db="UniProtKB">
        <authorList>
            <consortium name="Ensembl"/>
        </authorList>
    </citation>
    <scope>IDENTIFICATION</scope>
</reference>
<keyword evidence="5" id="KW-0966">Cell projection</keyword>
<dbReference type="GO" id="GO:0005930">
    <property type="term" value="C:axoneme"/>
    <property type="evidence" value="ECO:0007669"/>
    <property type="project" value="TreeGrafter"/>
</dbReference>
<dbReference type="Proteomes" id="UP000265120">
    <property type="component" value="Chromosome 13"/>
</dbReference>
<dbReference type="SUPFAM" id="SSF52058">
    <property type="entry name" value="L domain-like"/>
    <property type="match status" value="1"/>
</dbReference>
<dbReference type="GO" id="GO:0035082">
    <property type="term" value="P:axoneme assembly"/>
    <property type="evidence" value="ECO:0007669"/>
    <property type="project" value="TreeGrafter"/>
</dbReference>
<dbReference type="Pfam" id="PF12799">
    <property type="entry name" value="LRR_4"/>
    <property type="match status" value="1"/>
</dbReference>
<protein>
    <submittedName>
        <fullName evidence="6">Uncharacterized protein</fullName>
    </submittedName>
</protein>
<keyword evidence="2" id="KW-0433">Leucine-rich repeat</keyword>
<keyword evidence="3" id="KW-0677">Repeat</keyword>
<evidence type="ECO:0000313" key="6">
    <source>
        <dbReference type="Ensembl" id="ENSCSEP00000002129.1"/>
    </source>
</evidence>
<keyword evidence="4" id="KW-0969">Cilium</keyword>
<dbReference type="PROSITE" id="PS51450">
    <property type="entry name" value="LRR"/>
    <property type="match status" value="2"/>
</dbReference>
<reference evidence="6 7" key="1">
    <citation type="journal article" date="2014" name="Nat. Genet.">
        <title>Whole-genome sequence of a flatfish provides insights into ZW sex chromosome evolution and adaptation to a benthic lifestyle.</title>
        <authorList>
            <person name="Chen S."/>
            <person name="Zhang G."/>
            <person name="Shao C."/>
            <person name="Huang Q."/>
            <person name="Liu G."/>
            <person name="Zhang P."/>
            <person name="Song W."/>
            <person name="An N."/>
            <person name="Chalopin D."/>
            <person name="Volff J.N."/>
            <person name="Hong Y."/>
            <person name="Li Q."/>
            <person name="Sha Z."/>
            <person name="Zhou H."/>
            <person name="Xie M."/>
            <person name="Yu Q."/>
            <person name="Liu Y."/>
            <person name="Xiang H."/>
            <person name="Wang N."/>
            <person name="Wu K."/>
            <person name="Yang C."/>
            <person name="Zhou Q."/>
            <person name="Liao X."/>
            <person name="Yang L."/>
            <person name="Hu Q."/>
            <person name="Zhang J."/>
            <person name="Meng L."/>
            <person name="Jin L."/>
            <person name="Tian Y."/>
            <person name="Lian J."/>
            <person name="Yang J."/>
            <person name="Miao G."/>
            <person name="Liu S."/>
            <person name="Liang Z."/>
            <person name="Yan F."/>
            <person name="Li Y."/>
            <person name="Sun B."/>
            <person name="Zhang H."/>
            <person name="Zhang J."/>
            <person name="Zhu Y."/>
            <person name="Du M."/>
            <person name="Zhao Y."/>
            <person name="Schartl M."/>
            <person name="Tang Q."/>
            <person name="Wang J."/>
        </authorList>
    </citation>
    <scope>NUCLEOTIDE SEQUENCE</scope>
</reference>
<evidence type="ECO:0000256" key="4">
    <source>
        <dbReference type="ARBA" id="ARBA00023069"/>
    </source>
</evidence>
<dbReference type="InterPro" id="IPR032675">
    <property type="entry name" value="LRR_dom_sf"/>
</dbReference>
<accession>A0A3P8UJV4</accession>
<organism evidence="6 7">
    <name type="scientific">Cynoglossus semilaevis</name>
    <name type="common">Tongue sole</name>
    <dbReference type="NCBI Taxonomy" id="244447"/>
    <lineage>
        <taxon>Eukaryota</taxon>
        <taxon>Metazoa</taxon>
        <taxon>Chordata</taxon>
        <taxon>Craniata</taxon>
        <taxon>Vertebrata</taxon>
        <taxon>Euteleostomi</taxon>
        <taxon>Actinopterygii</taxon>
        <taxon>Neopterygii</taxon>
        <taxon>Teleostei</taxon>
        <taxon>Neoteleostei</taxon>
        <taxon>Acanthomorphata</taxon>
        <taxon>Carangaria</taxon>
        <taxon>Pleuronectiformes</taxon>
        <taxon>Pleuronectoidei</taxon>
        <taxon>Cynoglossidae</taxon>
        <taxon>Cynoglossinae</taxon>
        <taxon>Cynoglossus</taxon>
    </lineage>
</organism>
<evidence type="ECO:0000256" key="5">
    <source>
        <dbReference type="ARBA" id="ARBA00023273"/>
    </source>
</evidence>
<dbReference type="GeneTree" id="ENSGT00940000158494"/>
<dbReference type="Gene3D" id="3.80.10.10">
    <property type="entry name" value="Ribonuclease Inhibitor"/>
    <property type="match status" value="1"/>
</dbReference>
<dbReference type="InterPro" id="IPR025875">
    <property type="entry name" value="Leu-rich_rpt_4"/>
</dbReference>
<comment type="subcellular location">
    <subcellularLocation>
        <location evidence="1">Cell projection</location>
        <location evidence="1">Cilium</location>
    </subcellularLocation>
</comment>
<proteinExistence type="predicted"/>
<sequence length="165" mass="18816">PMIKRKTTTTNIGTLHEPVRDTEIDAEKSGTNLEHLILKYIYFTVEIKSSGDRRYFRKLCTLNVSNNYIQRIENISCLPDLSTLEITHNKLQTVDDIEHLSQCVAISVLDMSHNLLTDPEILGVLQAMPELRVLKLMGNEVQSSISRCAVVIRVRYNSELVFVVE</sequence>
<dbReference type="InterPro" id="IPR001611">
    <property type="entry name" value="Leu-rich_rpt"/>
</dbReference>
<evidence type="ECO:0000313" key="7">
    <source>
        <dbReference type="Proteomes" id="UP000265120"/>
    </source>
</evidence>
<dbReference type="AlphaFoldDB" id="A0A3P8UJV4"/>
<dbReference type="GO" id="GO:0070840">
    <property type="term" value="F:dynein complex binding"/>
    <property type="evidence" value="ECO:0007669"/>
    <property type="project" value="TreeGrafter"/>
</dbReference>
<dbReference type="PANTHER" id="PTHR45973">
    <property type="entry name" value="PROTEIN PHOSPHATASE 1 REGULATORY SUBUNIT SDS22-RELATED"/>
    <property type="match status" value="1"/>
</dbReference>
<evidence type="ECO:0000256" key="1">
    <source>
        <dbReference type="ARBA" id="ARBA00004138"/>
    </source>
</evidence>
<evidence type="ECO:0000256" key="2">
    <source>
        <dbReference type="ARBA" id="ARBA00022614"/>
    </source>
</evidence>
<dbReference type="PANTHER" id="PTHR45973:SF9">
    <property type="entry name" value="LEUCINE-RICH REPEAT-CONTAINING PROTEIN 46"/>
    <property type="match status" value="1"/>
</dbReference>